<proteinExistence type="predicted"/>
<evidence type="ECO:0000313" key="1">
    <source>
        <dbReference type="EMBL" id="DAD46660.1"/>
    </source>
</evidence>
<sequence>MLVLVDSRVKTMREFRNKTSKKCIQRIDIYRVTGPNDPNLSN</sequence>
<name>A0A822ZQ94_NELNU</name>
<accession>A0A822ZQ94</accession>
<gene>
    <name evidence="1" type="ORF">HUJ06_016597</name>
</gene>
<protein>
    <submittedName>
        <fullName evidence="1">Uncharacterized protein</fullName>
    </submittedName>
</protein>
<dbReference type="Proteomes" id="UP000607653">
    <property type="component" value="Unassembled WGS sequence"/>
</dbReference>
<keyword evidence="2" id="KW-1185">Reference proteome</keyword>
<dbReference type="EMBL" id="DUZY01000008">
    <property type="protein sequence ID" value="DAD46660.1"/>
    <property type="molecule type" value="Genomic_DNA"/>
</dbReference>
<comment type="caution">
    <text evidence="1">The sequence shown here is derived from an EMBL/GenBank/DDBJ whole genome shotgun (WGS) entry which is preliminary data.</text>
</comment>
<evidence type="ECO:0000313" key="2">
    <source>
        <dbReference type="Proteomes" id="UP000607653"/>
    </source>
</evidence>
<organism evidence="1 2">
    <name type="scientific">Nelumbo nucifera</name>
    <name type="common">Sacred lotus</name>
    <dbReference type="NCBI Taxonomy" id="4432"/>
    <lineage>
        <taxon>Eukaryota</taxon>
        <taxon>Viridiplantae</taxon>
        <taxon>Streptophyta</taxon>
        <taxon>Embryophyta</taxon>
        <taxon>Tracheophyta</taxon>
        <taxon>Spermatophyta</taxon>
        <taxon>Magnoliopsida</taxon>
        <taxon>Proteales</taxon>
        <taxon>Nelumbonaceae</taxon>
        <taxon>Nelumbo</taxon>
    </lineage>
</organism>
<dbReference type="AlphaFoldDB" id="A0A822ZQ94"/>
<reference evidence="1 2" key="1">
    <citation type="journal article" date="2020" name="Mol. Biol. Evol.">
        <title>Distinct Expression and Methylation Patterns for Genes with Different Fates following a Single Whole-Genome Duplication in Flowering Plants.</title>
        <authorList>
            <person name="Shi T."/>
            <person name="Rahmani R.S."/>
            <person name="Gugger P.F."/>
            <person name="Wang M."/>
            <person name="Li H."/>
            <person name="Zhang Y."/>
            <person name="Li Z."/>
            <person name="Wang Q."/>
            <person name="Van de Peer Y."/>
            <person name="Marchal K."/>
            <person name="Chen J."/>
        </authorList>
    </citation>
    <scope>NUCLEOTIDE SEQUENCE [LARGE SCALE GENOMIC DNA]</scope>
    <source>
        <tissue evidence="1">Leaf</tissue>
    </source>
</reference>